<dbReference type="SUPFAM" id="SSF57701">
    <property type="entry name" value="Zn2/Cys6 DNA-binding domain"/>
    <property type="match status" value="1"/>
</dbReference>
<accession>A0A8E2AIC2</accession>
<dbReference type="InterPro" id="IPR036864">
    <property type="entry name" value="Zn2-C6_fun-type_DNA-bd_sf"/>
</dbReference>
<dbReference type="GO" id="GO:0000981">
    <property type="term" value="F:DNA-binding transcription factor activity, RNA polymerase II-specific"/>
    <property type="evidence" value="ECO:0007669"/>
    <property type="project" value="InterPro"/>
</dbReference>
<feature type="domain" description="Zn(2)-C6 fungal-type" evidence="2">
    <location>
        <begin position="175"/>
        <end position="212"/>
    </location>
</feature>
<dbReference type="PROSITE" id="PS50048">
    <property type="entry name" value="ZN2_CY6_FUNGAL_2"/>
    <property type="match status" value="1"/>
</dbReference>
<dbReference type="Gene3D" id="4.10.240.10">
    <property type="entry name" value="Zn(2)-C6 fungal-type DNA-binding domain"/>
    <property type="match status" value="1"/>
</dbReference>
<gene>
    <name evidence="3" type="ORF">OBBRIDRAFT_839262</name>
</gene>
<name>A0A8E2AIC2_9APHY</name>
<dbReference type="AlphaFoldDB" id="A0A8E2AIC2"/>
<evidence type="ECO:0000313" key="3">
    <source>
        <dbReference type="EMBL" id="OCH85051.1"/>
    </source>
</evidence>
<protein>
    <recommendedName>
        <fullName evidence="2">Zn(2)-C6 fungal-type domain-containing protein</fullName>
    </recommendedName>
</protein>
<dbReference type="CDD" id="cd00067">
    <property type="entry name" value="GAL4"/>
    <property type="match status" value="1"/>
</dbReference>
<evidence type="ECO:0000256" key="1">
    <source>
        <dbReference type="SAM" id="MobiDB-lite"/>
    </source>
</evidence>
<reference evidence="3 4" key="1">
    <citation type="submission" date="2016-07" db="EMBL/GenBank/DDBJ databases">
        <title>Draft genome of the white-rot fungus Obba rivulosa 3A-2.</title>
        <authorList>
            <consortium name="DOE Joint Genome Institute"/>
            <person name="Miettinen O."/>
            <person name="Riley R."/>
            <person name="Acob R."/>
            <person name="Barry K."/>
            <person name="Cullen D."/>
            <person name="De Vries R."/>
            <person name="Hainaut M."/>
            <person name="Hatakka A."/>
            <person name="Henrissat B."/>
            <person name="Hilden K."/>
            <person name="Kuo R."/>
            <person name="Labutti K."/>
            <person name="Lipzen A."/>
            <person name="Makela M.R."/>
            <person name="Sandor L."/>
            <person name="Spatafora J.W."/>
            <person name="Grigoriev I.V."/>
            <person name="Hibbett D.S."/>
        </authorList>
    </citation>
    <scope>NUCLEOTIDE SEQUENCE [LARGE SCALE GENOMIC DNA]</scope>
    <source>
        <strain evidence="3 4">3A-2</strain>
    </source>
</reference>
<proteinExistence type="predicted"/>
<sequence length="238" mass="26494">MDYATYRNTGLRAAQPLDWLGNQSRVGEYPSTNRATFRNAPYDGQGEVLDGTSYQDSREDESFEGWQPDLRYQPGHHRSHDVAEMSDDIEGDRTFQLEDIDLDMKVDIPLETGTEPPIVGFNALQGSNLDANDVGVIHSAYVQEVIRKNGAPLDTPIGDNHAPEISKVKGGYGTSCDQCRRQKRRCERDTKGEPCKRCRKKMLEDSTHVCTNNPGKPGRPRGVQNGQGKGTDKGKRKA</sequence>
<dbReference type="Pfam" id="PF00172">
    <property type="entry name" value="Zn_clus"/>
    <property type="match status" value="1"/>
</dbReference>
<keyword evidence="4" id="KW-1185">Reference proteome</keyword>
<organism evidence="3 4">
    <name type="scientific">Obba rivulosa</name>
    <dbReference type="NCBI Taxonomy" id="1052685"/>
    <lineage>
        <taxon>Eukaryota</taxon>
        <taxon>Fungi</taxon>
        <taxon>Dikarya</taxon>
        <taxon>Basidiomycota</taxon>
        <taxon>Agaricomycotina</taxon>
        <taxon>Agaricomycetes</taxon>
        <taxon>Polyporales</taxon>
        <taxon>Gelatoporiaceae</taxon>
        <taxon>Obba</taxon>
    </lineage>
</organism>
<dbReference type="EMBL" id="KV722612">
    <property type="protein sequence ID" value="OCH85051.1"/>
    <property type="molecule type" value="Genomic_DNA"/>
</dbReference>
<dbReference type="GO" id="GO:0008270">
    <property type="term" value="F:zinc ion binding"/>
    <property type="evidence" value="ECO:0007669"/>
    <property type="project" value="InterPro"/>
</dbReference>
<dbReference type="InterPro" id="IPR001138">
    <property type="entry name" value="Zn2Cys6_DnaBD"/>
</dbReference>
<dbReference type="Proteomes" id="UP000250043">
    <property type="component" value="Unassembled WGS sequence"/>
</dbReference>
<feature type="region of interest" description="Disordered" evidence="1">
    <location>
        <begin position="206"/>
        <end position="238"/>
    </location>
</feature>
<feature type="region of interest" description="Disordered" evidence="1">
    <location>
        <begin position="30"/>
        <end position="55"/>
    </location>
</feature>
<evidence type="ECO:0000313" key="4">
    <source>
        <dbReference type="Proteomes" id="UP000250043"/>
    </source>
</evidence>
<evidence type="ECO:0000259" key="2">
    <source>
        <dbReference type="PROSITE" id="PS50048"/>
    </source>
</evidence>